<proteinExistence type="predicted"/>
<dbReference type="Proteomes" id="UP000267289">
    <property type="component" value="Unassembled WGS sequence"/>
</dbReference>
<name>A0A498PNT5_9MYCO</name>
<sequence length="87" mass="8471">MAVRECFLTTAAPAGFSWDRASETAAPEAPSGCSTAPVGPAVMAVRECFLTTAAPAVPEAACDCSAPGVRAGSVALPPPAARAVPGG</sequence>
<organism evidence="1 2">
    <name type="scientific">Mycobacterium innocens</name>
    <dbReference type="NCBI Taxonomy" id="2341083"/>
    <lineage>
        <taxon>Bacteria</taxon>
        <taxon>Bacillati</taxon>
        <taxon>Actinomycetota</taxon>
        <taxon>Actinomycetes</taxon>
        <taxon>Mycobacteriales</taxon>
        <taxon>Mycobacteriaceae</taxon>
        <taxon>Mycobacterium</taxon>
    </lineage>
</organism>
<accession>A0A498PNT5</accession>
<dbReference type="AlphaFoldDB" id="A0A498PNT5"/>
<protein>
    <submittedName>
        <fullName evidence="1">Uncharacterized protein</fullName>
    </submittedName>
</protein>
<dbReference type="EMBL" id="UPHQ01000007">
    <property type="protein sequence ID" value="VBA33186.1"/>
    <property type="molecule type" value="Genomic_DNA"/>
</dbReference>
<evidence type="ECO:0000313" key="2">
    <source>
        <dbReference type="Proteomes" id="UP000267289"/>
    </source>
</evidence>
<keyword evidence="2" id="KW-1185">Reference proteome</keyword>
<evidence type="ECO:0000313" key="1">
    <source>
        <dbReference type="EMBL" id="VBA33186.1"/>
    </source>
</evidence>
<gene>
    <name evidence="1" type="ORF">LAUMK13_00225</name>
</gene>
<reference evidence="1 2" key="1">
    <citation type="submission" date="2018-09" db="EMBL/GenBank/DDBJ databases">
        <authorList>
            <person name="Tagini F."/>
        </authorList>
    </citation>
    <scope>NUCLEOTIDE SEQUENCE [LARGE SCALE GENOMIC DNA]</scope>
    <source>
        <strain evidence="1 2">MK13</strain>
    </source>
</reference>